<keyword evidence="8" id="KW-1185">Reference proteome</keyword>
<evidence type="ECO:0000256" key="2">
    <source>
        <dbReference type="ARBA" id="ARBA00022475"/>
    </source>
</evidence>
<evidence type="ECO:0000313" key="7">
    <source>
        <dbReference type="EMBL" id="MDR7191552.1"/>
    </source>
</evidence>
<evidence type="ECO:0000256" key="6">
    <source>
        <dbReference type="SAM" id="Phobius"/>
    </source>
</evidence>
<feature type="transmembrane region" description="Helical" evidence="6">
    <location>
        <begin position="132"/>
        <end position="149"/>
    </location>
</feature>
<sequence length="214" mass="22212">MIEPAFLTTNVILAYGAYALGTASPGPSNLAVMATAMHQGRRAALVVALGVVCGSALWGVLAAFGLGALLAGYSKSLVVLKVLGGLYLLWLAFKSARSALQVSRPALQMASTRSTVQGLFLRGAAMHLTNPKAIFVWLSIVALALPAGAQGSQALGIVAGCVPIGVAVFCSYALVFSTAAARRVYQRTHRWFEGTLAVLFGYAGLRMLASRAAL</sequence>
<comment type="subcellular location">
    <subcellularLocation>
        <location evidence="1">Cell membrane</location>
        <topology evidence="1">Multi-pass membrane protein</topology>
    </subcellularLocation>
</comment>
<organism evidence="7 8">
    <name type="scientific">Luteimonas terrae</name>
    <dbReference type="NCBI Taxonomy" id="1530191"/>
    <lineage>
        <taxon>Bacteria</taxon>
        <taxon>Pseudomonadati</taxon>
        <taxon>Pseudomonadota</taxon>
        <taxon>Gammaproteobacteria</taxon>
        <taxon>Lysobacterales</taxon>
        <taxon>Lysobacteraceae</taxon>
        <taxon>Luteimonas</taxon>
    </lineage>
</organism>
<evidence type="ECO:0000256" key="3">
    <source>
        <dbReference type="ARBA" id="ARBA00022692"/>
    </source>
</evidence>
<keyword evidence="5 6" id="KW-0472">Membrane</keyword>
<dbReference type="PANTHER" id="PTHR30086:SF19">
    <property type="entry name" value="THREONINE EFFLUX PROTEIN"/>
    <property type="match status" value="1"/>
</dbReference>
<proteinExistence type="predicted"/>
<feature type="transmembrane region" description="Helical" evidence="6">
    <location>
        <begin position="12"/>
        <end position="32"/>
    </location>
</feature>
<evidence type="ECO:0000256" key="5">
    <source>
        <dbReference type="ARBA" id="ARBA00023136"/>
    </source>
</evidence>
<keyword evidence="4 6" id="KW-1133">Transmembrane helix</keyword>
<dbReference type="EMBL" id="JAVDWO010000001">
    <property type="protein sequence ID" value="MDR7191552.1"/>
    <property type="molecule type" value="Genomic_DNA"/>
</dbReference>
<accession>A0ABU1XS30</accession>
<protein>
    <submittedName>
        <fullName evidence="7">Threonine/homoserine/homoserine lactone efflux protein</fullName>
    </submittedName>
</protein>
<reference evidence="7 8" key="1">
    <citation type="submission" date="2023-07" db="EMBL/GenBank/DDBJ databases">
        <title>Sorghum-associated microbial communities from plants grown in Nebraska, USA.</title>
        <authorList>
            <person name="Schachtman D."/>
        </authorList>
    </citation>
    <scope>NUCLEOTIDE SEQUENCE [LARGE SCALE GENOMIC DNA]</scope>
    <source>
        <strain evidence="7 8">4099</strain>
    </source>
</reference>
<evidence type="ECO:0000256" key="1">
    <source>
        <dbReference type="ARBA" id="ARBA00004651"/>
    </source>
</evidence>
<evidence type="ECO:0000256" key="4">
    <source>
        <dbReference type="ARBA" id="ARBA00022989"/>
    </source>
</evidence>
<feature type="transmembrane region" description="Helical" evidence="6">
    <location>
        <begin position="44"/>
        <end position="70"/>
    </location>
</feature>
<dbReference type="Pfam" id="PF01810">
    <property type="entry name" value="LysE"/>
    <property type="match status" value="1"/>
</dbReference>
<dbReference type="Proteomes" id="UP001256588">
    <property type="component" value="Unassembled WGS sequence"/>
</dbReference>
<name>A0ABU1XS30_9GAMM</name>
<feature type="transmembrane region" description="Helical" evidence="6">
    <location>
        <begin position="76"/>
        <end position="93"/>
    </location>
</feature>
<gene>
    <name evidence="7" type="ORF">J2W68_000254</name>
</gene>
<evidence type="ECO:0000313" key="8">
    <source>
        <dbReference type="Proteomes" id="UP001256588"/>
    </source>
</evidence>
<dbReference type="PANTHER" id="PTHR30086">
    <property type="entry name" value="ARGININE EXPORTER PROTEIN ARGO"/>
    <property type="match status" value="1"/>
</dbReference>
<feature type="transmembrane region" description="Helical" evidence="6">
    <location>
        <begin position="155"/>
        <end position="179"/>
    </location>
</feature>
<comment type="caution">
    <text evidence="7">The sequence shown here is derived from an EMBL/GenBank/DDBJ whole genome shotgun (WGS) entry which is preliminary data.</text>
</comment>
<keyword evidence="2" id="KW-1003">Cell membrane</keyword>
<keyword evidence="3 6" id="KW-0812">Transmembrane</keyword>
<dbReference type="InterPro" id="IPR001123">
    <property type="entry name" value="LeuE-type"/>
</dbReference>